<name>A0AAD4MM18_9BILA</name>
<protein>
    <submittedName>
        <fullName evidence="1">Uncharacterized protein</fullName>
    </submittedName>
</protein>
<evidence type="ECO:0000313" key="2">
    <source>
        <dbReference type="Proteomes" id="UP001201812"/>
    </source>
</evidence>
<dbReference type="Proteomes" id="UP001201812">
    <property type="component" value="Unassembled WGS sequence"/>
</dbReference>
<comment type="caution">
    <text evidence="1">The sequence shown here is derived from an EMBL/GenBank/DDBJ whole genome shotgun (WGS) entry which is preliminary data.</text>
</comment>
<proteinExistence type="predicted"/>
<sequence length="142" mass="16420">MESRLLQSTICMDRPVVHKHNRRFEDGKCESRHSKKKAVTIFAMDFPATIPEYWLYAKVVNQNLLVAFRTPLNFKCIFRSTAGLRIGNKASDQLFAMDFPATIPEYWLYAKVVNQNLLVAFRTPLNFKCFIPINGGITDRFV</sequence>
<reference evidence="1" key="1">
    <citation type="submission" date="2022-01" db="EMBL/GenBank/DDBJ databases">
        <title>Genome Sequence Resource for Two Populations of Ditylenchus destructor, the Migratory Endoparasitic Phytonematode.</title>
        <authorList>
            <person name="Zhang H."/>
            <person name="Lin R."/>
            <person name="Xie B."/>
        </authorList>
    </citation>
    <scope>NUCLEOTIDE SEQUENCE</scope>
    <source>
        <strain evidence="1">BazhouSP</strain>
    </source>
</reference>
<keyword evidence="2" id="KW-1185">Reference proteome</keyword>
<dbReference type="EMBL" id="JAKKPZ010000224">
    <property type="protein sequence ID" value="KAI1698311.1"/>
    <property type="molecule type" value="Genomic_DNA"/>
</dbReference>
<organism evidence="1 2">
    <name type="scientific">Ditylenchus destructor</name>
    <dbReference type="NCBI Taxonomy" id="166010"/>
    <lineage>
        <taxon>Eukaryota</taxon>
        <taxon>Metazoa</taxon>
        <taxon>Ecdysozoa</taxon>
        <taxon>Nematoda</taxon>
        <taxon>Chromadorea</taxon>
        <taxon>Rhabditida</taxon>
        <taxon>Tylenchina</taxon>
        <taxon>Tylenchomorpha</taxon>
        <taxon>Sphaerularioidea</taxon>
        <taxon>Anguinidae</taxon>
        <taxon>Anguininae</taxon>
        <taxon>Ditylenchus</taxon>
    </lineage>
</organism>
<evidence type="ECO:0000313" key="1">
    <source>
        <dbReference type="EMBL" id="KAI1698311.1"/>
    </source>
</evidence>
<dbReference type="AlphaFoldDB" id="A0AAD4MM18"/>
<gene>
    <name evidence="1" type="ORF">DdX_17982</name>
</gene>
<accession>A0AAD4MM18</accession>